<dbReference type="OrthoDB" id="1939300at2759"/>
<dbReference type="InterPro" id="IPR040256">
    <property type="entry name" value="At4g02000-like"/>
</dbReference>
<organism evidence="3 4">
    <name type="scientific">Cuscuta campestris</name>
    <dbReference type="NCBI Taxonomy" id="132261"/>
    <lineage>
        <taxon>Eukaryota</taxon>
        <taxon>Viridiplantae</taxon>
        <taxon>Streptophyta</taxon>
        <taxon>Embryophyta</taxon>
        <taxon>Tracheophyta</taxon>
        <taxon>Spermatophyta</taxon>
        <taxon>Magnoliopsida</taxon>
        <taxon>eudicotyledons</taxon>
        <taxon>Gunneridae</taxon>
        <taxon>Pentapetalae</taxon>
        <taxon>asterids</taxon>
        <taxon>lamiids</taxon>
        <taxon>Solanales</taxon>
        <taxon>Convolvulaceae</taxon>
        <taxon>Cuscuteae</taxon>
        <taxon>Cuscuta</taxon>
        <taxon>Cuscuta subgen. Grammica</taxon>
        <taxon>Cuscuta sect. Cleistogrammica</taxon>
    </lineage>
</organism>
<evidence type="ECO:0000313" key="4">
    <source>
        <dbReference type="Proteomes" id="UP000595140"/>
    </source>
</evidence>
<dbReference type="Pfam" id="PF14223">
    <property type="entry name" value="Retrotran_gag_2"/>
    <property type="match status" value="1"/>
</dbReference>
<dbReference type="EMBL" id="OOIL02005927">
    <property type="protein sequence ID" value="VFQ96191.1"/>
    <property type="molecule type" value="Genomic_DNA"/>
</dbReference>
<dbReference type="Pfam" id="PF14111">
    <property type="entry name" value="DUF4283"/>
    <property type="match status" value="1"/>
</dbReference>
<evidence type="ECO:0000259" key="2">
    <source>
        <dbReference type="Pfam" id="PF14111"/>
    </source>
</evidence>
<feature type="compositionally biased region" description="Polar residues" evidence="1">
    <location>
        <begin position="48"/>
        <end position="60"/>
    </location>
</feature>
<feature type="region of interest" description="Disordered" evidence="1">
    <location>
        <begin position="473"/>
        <end position="637"/>
    </location>
</feature>
<feature type="domain" description="DUF4283" evidence="2">
    <location>
        <begin position="289"/>
        <end position="354"/>
    </location>
</feature>
<dbReference type="AlphaFoldDB" id="A0A484N4H5"/>
<dbReference type="PANTHER" id="PTHR31286">
    <property type="entry name" value="GLYCINE-RICH CELL WALL STRUCTURAL PROTEIN 1.8-LIKE"/>
    <property type="match status" value="1"/>
</dbReference>
<dbReference type="PANTHER" id="PTHR31286:SF180">
    <property type="entry name" value="OS10G0362600 PROTEIN"/>
    <property type="match status" value="1"/>
</dbReference>
<feature type="compositionally biased region" description="Basic and acidic residues" evidence="1">
    <location>
        <begin position="62"/>
        <end position="72"/>
    </location>
</feature>
<feature type="compositionally biased region" description="Basic residues" evidence="1">
    <location>
        <begin position="502"/>
        <end position="514"/>
    </location>
</feature>
<feature type="compositionally biased region" description="Basic and acidic residues" evidence="1">
    <location>
        <begin position="473"/>
        <end position="489"/>
    </location>
</feature>
<name>A0A484N4H5_9ASTE</name>
<feature type="region of interest" description="Disordered" evidence="1">
    <location>
        <begin position="1"/>
        <end position="26"/>
    </location>
</feature>
<feature type="region of interest" description="Disordered" evidence="1">
    <location>
        <begin position="48"/>
        <end position="79"/>
    </location>
</feature>
<gene>
    <name evidence="3" type="ORF">CCAM_LOCUS37967</name>
</gene>
<feature type="compositionally biased region" description="Polar residues" evidence="1">
    <location>
        <begin position="524"/>
        <end position="535"/>
    </location>
</feature>
<keyword evidence="4" id="KW-1185">Reference proteome</keyword>
<evidence type="ECO:0000256" key="1">
    <source>
        <dbReference type="SAM" id="MobiDB-lite"/>
    </source>
</evidence>
<protein>
    <recommendedName>
        <fullName evidence="2">DUF4283 domain-containing protein</fullName>
    </recommendedName>
</protein>
<proteinExistence type="predicted"/>
<accession>A0A484N4H5</accession>
<reference evidence="3 4" key="1">
    <citation type="submission" date="2018-04" db="EMBL/GenBank/DDBJ databases">
        <authorList>
            <person name="Vogel A."/>
        </authorList>
    </citation>
    <scope>NUCLEOTIDE SEQUENCE [LARGE SCALE GENOMIC DNA]</scope>
</reference>
<dbReference type="InterPro" id="IPR025558">
    <property type="entry name" value="DUF4283"/>
</dbReference>
<evidence type="ECO:0000313" key="3">
    <source>
        <dbReference type="EMBL" id="VFQ96191.1"/>
    </source>
</evidence>
<feature type="compositionally biased region" description="Polar residues" evidence="1">
    <location>
        <begin position="590"/>
        <end position="616"/>
    </location>
</feature>
<sequence length="1065" mass="119315">MTIHCEEIPQSTSIQNASSSPKTTTIVSPDMEVLNLKVDEVIYASTSELGSSPQQSQLHLSTEVKSRGKGGSDDFSSDSLIETTPADRHMTIYEGGEQPKVFISNTYTELFPPLPRRKLSPLAPAFVPLSNNSFAALLNPDHEDIEEEETFSNINERSLVLYSNAVEDHEKERDGPILYTHSEGEDYVFIDSKFKPLQIDLSRCPKHPFHLRKAVKGRRTYSPSQMVTRSKAKLLEEGRRNTPIGWEEEDDLHDPQESHEDEVIKFFKLCCPNKIDEPKPPNKPLSKSRFPGIKAIEGLISSWHLECKIYPHEKGWVIFQFLSDEDRRKVLHNGPYVLYGKTLLLRILPEGFHFDFDAFMTVNVWVKYVDVPLKLWNAVAFECLGSRVGTPIRTDGGTKNKGRLSYCRMLIQVDMSKELPTSFVVSLSDGEEFTQKVVYEGLPNYCFHCKKFGHNQLSCRVLRALNHRKSENYFDKRDGNNLGKDDSVRKGVVTPGVPAIAKPRRRRRRSKRKAGSGLKALGSHATSTPTTLPSSNDEKMTARTVGNGAEPTAQPVTHEGDGEACPSTTIPKDSPDPSVPGTVGDDDQLVGTSSTPTHVEQAVQENSKVGASNTEKGNMPTGAAKKADETTIENPPKKAPWRIKMDKQREDWLDRLLSQTMDRVDRSDLGLPKLAPAELRELIAKNTPCLRDAYGAPVDGIEGMPRCIVCMSWISKVLTEKEEVTTLVLNSDEQIIIDGLLRRAPDVQDPKMDGPIHTELELKWMDEKEDDAARGDYHKEFEVLLPLFEKHISDDFEQSIWVIKDALRSPFIKEKIQKGLVKTLEGKALKATRDAMKRTQCIRAIKLKVSTNLSAHRLMGSVDGSIVPPPPTVRTADKDGNVSSVPNPEYEKWSVIDAQLCACLLAIITPSVQTTLLGHTTAQAIWNQLQLRYNSLSLTHIFQLKEQLHNIHKGTDSMQKYLDEIAKIVASLHRAKSEISDQDVILCILRGLPPDYGFIKQNICTNIGTVTLAQGLELDCHRVVFDDIQSLTQVSTRNSNILLLSMYIPTPNLELNSLEDFHLEQ</sequence>
<dbReference type="Proteomes" id="UP000595140">
    <property type="component" value="Unassembled WGS sequence"/>
</dbReference>
<feature type="compositionally biased region" description="Polar residues" evidence="1">
    <location>
        <begin position="9"/>
        <end position="26"/>
    </location>
</feature>